<dbReference type="SFLD" id="SFLDG01129">
    <property type="entry name" value="C1.5:_HAD__Beta-PGM__Phosphata"/>
    <property type="match status" value="1"/>
</dbReference>
<comment type="caution">
    <text evidence="1">The sequence shown here is derived from an EMBL/GenBank/DDBJ whole genome shotgun (WGS) entry which is preliminary data.</text>
</comment>
<dbReference type="EMBL" id="AVPF01000011">
    <property type="protein sequence ID" value="KGX89882.1"/>
    <property type="molecule type" value="Genomic_DNA"/>
</dbReference>
<dbReference type="PANTHER" id="PTHR18901:SF38">
    <property type="entry name" value="PSEUDOURIDINE-5'-PHOSPHATASE"/>
    <property type="match status" value="1"/>
</dbReference>
<dbReference type="InterPro" id="IPR041492">
    <property type="entry name" value="HAD_2"/>
</dbReference>
<dbReference type="Proteomes" id="UP000030403">
    <property type="component" value="Unassembled WGS sequence"/>
</dbReference>
<organism evidence="1 2">
    <name type="scientific">Pontibacillus marinus BH030004 = DSM 16465</name>
    <dbReference type="NCBI Taxonomy" id="1385511"/>
    <lineage>
        <taxon>Bacteria</taxon>
        <taxon>Bacillati</taxon>
        <taxon>Bacillota</taxon>
        <taxon>Bacilli</taxon>
        <taxon>Bacillales</taxon>
        <taxon>Bacillaceae</taxon>
        <taxon>Pontibacillus</taxon>
    </lineage>
</organism>
<dbReference type="CDD" id="cd16423">
    <property type="entry name" value="HAD_BPGM-like"/>
    <property type="match status" value="1"/>
</dbReference>
<dbReference type="InterPro" id="IPR023198">
    <property type="entry name" value="PGP-like_dom2"/>
</dbReference>
<dbReference type="NCBIfam" id="TIGR01509">
    <property type="entry name" value="HAD-SF-IA-v3"/>
    <property type="match status" value="1"/>
</dbReference>
<dbReference type="SFLD" id="SFLDS00003">
    <property type="entry name" value="Haloacid_Dehalogenase"/>
    <property type="match status" value="1"/>
</dbReference>
<proteinExistence type="predicted"/>
<dbReference type="GO" id="GO:0016787">
    <property type="term" value="F:hydrolase activity"/>
    <property type="evidence" value="ECO:0007669"/>
    <property type="project" value="UniProtKB-KW"/>
</dbReference>
<gene>
    <name evidence="1" type="ORF">N783_03235</name>
</gene>
<dbReference type="InterPro" id="IPR006439">
    <property type="entry name" value="HAD-SF_hydro_IA"/>
</dbReference>
<keyword evidence="1" id="KW-0378">Hydrolase</keyword>
<evidence type="ECO:0000313" key="1">
    <source>
        <dbReference type="EMBL" id="KGX89882.1"/>
    </source>
</evidence>
<reference evidence="1 2" key="1">
    <citation type="submission" date="2013-08" db="EMBL/GenBank/DDBJ databases">
        <authorList>
            <person name="Huang J."/>
            <person name="Wang G."/>
        </authorList>
    </citation>
    <scope>NUCLEOTIDE SEQUENCE [LARGE SCALE GENOMIC DNA]</scope>
    <source>
        <strain evidence="1 2">BH030004</strain>
    </source>
</reference>
<dbReference type="AlphaFoldDB" id="A0A0A5I201"/>
<protein>
    <submittedName>
        <fullName evidence="1">HAD family hydrolase</fullName>
    </submittedName>
</protein>
<keyword evidence="2" id="KW-1185">Reference proteome</keyword>
<dbReference type="Gene3D" id="1.10.150.240">
    <property type="entry name" value="Putative phosphatase, domain 2"/>
    <property type="match status" value="1"/>
</dbReference>
<name>A0A0A5I201_9BACI</name>
<dbReference type="SUPFAM" id="SSF56784">
    <property type="entry name" value="HAD-like"/>
    <property type="match status" value="1"/>
</dbReference>
<dbReference type="InterPro" id="IPR036412">
    <property type="entry name" value="HAD-like_sf"/>
</dbReference>
<dbReference type="PANTHER" id="PTHR18901">
    <property type="entry name" value="2-DEOXYGLUCOSE-6-PHOSPHATE PHOSPHATASE 2"/>
    <property type="match status" value="1"/>
</dbReference>
<dbReference type="Gene3D" id="3.40.50.1000">
    <property type="entry name" value="HAD superfamily/HAD-like"/>
    <property type="match status" value="1"/>
</dbReference>
<dbReference type="eggNOG" id="COG0637">
    <property type="taxonomic scope" value="Bacteria"/>
</dbReference>
<sequence length="216" mass="24782">MKAVIFDFDGLIVDTESIWFDVFQEILQEYGVDLSLETFSKCVGSTDDALYEHMEIHATKPFDRMEIDREAEKRYQDFVEELVLRNGVLDYLKEAKRLGIHIGLASSSGMDWVKRYLTRFGILSYFDVMWTGDQVSEVKPDPELYERTIDSLQLQPEEAVVFEDSGNGLLAARRAGIPCVVVPNRVTRQISFEGYALKLSSMEEKSLREVLAYLNN</sequence>
<accession>A0A0A5I201</accession>
<dbReference type="STRING" id="1385511.GCA_000425225_02750"/>
<dbReference type="Pfam" id="PF13419">
    <property type="entry name" value="HAD_2"/>
    <property type="match status" value="1"/>
</dbReference>
<dbReference type="InterPro" id="IPR023214">
    <property type="entry name" value="HAD_sf"/>
</dbReference>
<evidence type="ECO:0000313" key="2">
    <source>
        <dbReference type="Proteomes" id="UP000030403"/>
    </source>
</evidence>
<dbReference type="SFLD" id="SFLDG01135">
    <property type="entry name" value="C1.5.6:_HAD__Beta-PGM__Phospha"/>
    <property type="match status" value="1"/>
</dbReference>